<gene>
    <name evidence="1" type="ORF">M099_3753</name>
</gene>
<dbReference type="InterPro" id="IPR009003">
    <property type="entry name" value="Peptidase_S1_PA"/>
</dbReference>
<accession>A0A069S8A8</accession>
<dbReference type="Gene3D" id="2.40.10.10">
    <property type="entry name" value="Trypsin-like serine proteases"/>
    <property type="match status" value="1"/>
</dbReference>
<dbReference type="PATRIC" id="fig|1339352.3.peg.3528"/>
<dbReference type="InterPro" id="IPR043504">
    <property type="entry name" value="Peptidase_S1_PA_chymotrypsin"/>
</dbReference>
<protein>
    <submittedName>
        <fullName evidence="1">Uncharacterized protein</fullName>
    </submittedName>
</protein>
<comment type="caution">
    <text evidence="1">The sequence shown here is derived from an EMBL/GenBank/DDBJ whole genome shotgun (WGS) entry which is preliminary data.</text>
</comment>
<dbReference type="InterPro" id="IPR027417">
    <property type="entry name" value="P-loop_NTPase"/>
</dbReference>
<evidence type="ECO:0000313" key="2">
    <source>
        <dbReference type="Proteomes" id="UP000027661"/>
    </source>
</evidence>
<dbReference type="RefSeq" id="WP_007855531.1">
    <property type="nucleotide sequence ID" value="NZ_JNHM01000130.1"/>
</dbReference>
<organism evidence="1 2">
    <name type="scientific">Phocaeicola vulgatus str. 3975 RP4</name>
    <dbReference type="NCBI Taxonomy" id="1339352"/>
    <lineage>
        <taxon>Bacteria</taxon>
        <taxon>Pseudomonadati</taxon>
        <taxon>Bacteroidota</taxon>
        <taxon>Bacteroidia</taxon>
        <taxon>Bacteroidales</taxon>
        <taxon>Bacteroidaceae</taxon>
        <taxon>Phocaeicola</taxon>
    </lineage>
</organism>
<sequence>MNLTKANIKALRKVTVKIECSNNNKGSGIIVSVGENLYVLTAAHIIQKDTKDGPLDKEQIGILLKRNSRTFHLTVEEVVYYNKPEEDDATVLRVIKPNGMPTSGLDQVRLLTTDISGQAILCGFHKDDTSLKIYDVVKRGEKSWASTDIQLQFQNLSPKINFEGTSGGGIFYQGTDDVLYMVAYMSEVGRFDGNNNEFICMPSSNYIPSGLLDSIVDSREYTFIADTGVAREVDSRQLLNLLDKSDYNLNQTGYFIENDKTKEIIDQLRDDDTSTLLLTALSGMGKSKLIYEAFKETEREPNRYYTKFNGNRDKLMGELKQILKDNPESDGIIIVDDCPMELVTEIISIRDKYNNLFRLIFAHHDYFNEELERITFPVIKLRPQDMEESIGHYISEALHEDEQNKNDILVIKQLAGGYPQMAIELVKAYKNNKIAGPEDVTHLMPKLLNLTPNKEEEEKKIWQTLSLCLPLPYEDATHEGFAYLLGNNHVTPLNGMEYEERRSIAVRIVTKYHPTLIDIQGKWLYVRPFPLAVWLTAEWFKYVCNSRIHFNELIEDIKKQPPSIQTAISEGFCKHIQQMSGNKEAFKMVGQLVNANIDHPFFDEENLCSGLGSELFLAMSTVNPAAIATHLRRVLGYKDIDWLREQVYGDVRRNIIWALERLCFARESYHDGVFMMARLAVAENEEIGNNATAQLVQLFHIYLAGTEVNLKDRLATLQGLIDERETYIPLTIRCFEAALQNGGFVRIGGAEKFGFENRKDYTPNTWDEIFEYWYGCRDLLLEWINKNPEIVNLLAEMAERKVYNWARTVRKEVFVPLLEKIAELKNYAWDTGYEALFQMVHTFGIDAKSLGIAGLMEKMRNQSFKMQLNEARYIQHGQYRLKDKEQIELSEKLYAPLAAEFIDKEIYANTEEVKALLEDNKYIPIEFVKRLVTTATDEQLGILFDTIFNVLATMPQDFYSPFFGNLSSCAKEKKPLLSFLKRLRDDGHEYLYVSLMASTEDDKISHFYQLFSEQESGVLTIDYLATYLQYFRSNSSEHYLLILKALRDCFPDRPNDLIAYVISERFMMRKDDLDETVNIVKEAMLKFQINSNMGHLLYDYSRLLVETLQLWHDAEFAKQVNRKFIDLYNTQMVHLNTEGVFTELLKDYFDDVWPEFVNAFLGTDTFLFYFQVKDELGSGFSFDKGPLFDINEELIKQLCIENPESAPARIALMVPCFEKEDDGNEKEYFNKWIIWLLDNFGERKDVRDNISSNLGSFSWSGDISPYYERNIKCFEQLLDHQKQEVREWAQKCINNEKKLLDMEKDEEDFRKIRHGM</sequence>
<proteinExistence type="predicted"/>
<dbReference type="SUPFAM" id="SSF52540">
    <property type="entry name" value="P-loop containing nucleoside triphosphate hydrolases"/>
    <property type="match status" value="1"/>
</dbReference>
<dbReference type="SUPFAM" id="SSF50494">
    <property type="entry name" value="Trypsin-like serine proteases"/>
    <property type="match status" value="1"/>
</dbReference>
<name>A0A069S8A8_PHOVU</name>
<dbReference type="Proteomes" id="UP000027661">
    <property type="component" value="Unassembled WGS sequence"/>
</dbReference>
<reference evidence="1 2" key="1">
    <citation type="submission" date="2014-04" db="EMBL/GenBank/DDBJ databases">
        <authorList>
            <person name="Sears C."/>
            <person name="Carroll K."/>
            <person name="Sack B.R."/>
            <person name="Qadri F."/>
            <person name="Myers L.L."/>
            <person name="Chung G.-T."/>
            <person name="Escheverria P."/>
            <person name="Fraser C.M."/>
            <person name="Sadzewicz L."/>
            <person name="Shefchek K.A."/>
            <person name="Tallon L."/>
            <person name="Das S.P."/>
            <person name="Daugherty S."/>
            <person name="Mongodin E.F."/>
        </authorList>
    </citation>
    <scope>NUCLEOTIDE SEQUENCE [LARGE SCALE GENOMIC DNA]</scope>
    <source>
        <strain evidence="1 2">3975 RP4</strain>
    </source>
</reference>
<evidence type="ECO:0000313" key="1">
    <source>
        <dbReference type="EMBL" id="KDS46038.1"/>
    </source>
</evidence>
<dbReference type="EMBL" id="JNHM01000130">
    <property type="protein sequence ID" value="KDS46038.1"/>
    <property type="molecule type" value="Genomic_DNA"/>
</dbReference>